<dbReference type="Proteomes" id="UP000325081">
    <property type="component" value="Unassembled WGS sequence"/>
</dbReference>
<dbReference type="EMBL" id="BKCP01012737">
    <property type="protein sequence ID" value="GER56856.1"/>
    <property type="molecule type" value="Genomic_DNA"/>
</dbReference>
<accession>A0A5A7RI26</accession>
<sequence length="122" mass="13558">QIQQLFSQAPIDFKSKAALTICFLPFSDNPLSMDVLATGFCVRLLIGGDVRNGVSVRESDVRRTRRLIGGTISENLVDENGAEMEEDEEQLWAGIFEKINIFFGCRARVGPNPILTSQLLKL</sequence>
<gene>
    <name evidence="1" type="ORF">STAS_34587</name>
</gene>
<evidence type="ECO:0000313" key="2">
    <source>
        <dbReference type="Proteomes" id="UP000325081"/>
    </source>
</evidence>
<dbReference type="AlphaFoldDB" id="A0A5A7RI26"/>
<reference evidence="2" key="1">
    <citation type="journal article" date="2019" name="Curr. Biol.">
        <title>Genome Sequence of Striga asiatica Provides Insight into the Evolution of Plant Parasitism.</title>
        <authorList>
            <person name="Yoshida S."/>
            <person name="Kim S."/>
            <person name="Wafula E.K."/>
            <person name="Tanskanen J."/>
            <person name="Kim Y.M."/>
            <person name="Honaas L."/>
            <person name="Yang Z."/>
            <person name="Spallek T."/>
            <person name="Conn C.E."/>
            <person name="Ichihashi Y."/>
            <person name="Cheong K."/>
            <person name="Cui S."/>
            <person name="Der J.P."/>
            <person name="Gundlach H."/>
            <person name="Jiao Y."/>
            <person name="Hori C."/>
            <person name="Ishida J.K."/>
            <person name="Kasahara H."/>
            <person name="Kiba T."/>
            <person name="Kim M.S."/>
            <person name="Koo N."/>
            <person name="Laohavisit A."/>
            <person name="Lee Y.H."/>
            <person name="Lumba S."/>
            <person name="McCourt P."/>
            <person name="Mortimer J.C."/>
            <person name="Mutuku J.M."/>
            <person name="Nomura T."/>
            <person name="Sasaki-Sekimoto Y."/>
            <person name="Seto Y."/>
            <person name="Wang Y."/>
            <person name="Wakatake T."/>
            <person name="Sakakibara H."/>
            <person name="Demura T."/>
            <person name="Yamaguchi S."/>
            <person name="Yoneyama K."/>
            <person name="Manabe R.I."/>
            <person name="Nelson D.C."/>
            <person name="Schulman A.H."/>
            <person name="Timko M.P."/>
            <person name="dePamphilis C.W."/>
            <person name="Choi D."/>
            <person name="Shirasu K."/>
        </authorList>
    </citation>
    <scope>NUCLEOTIDE SEQUENCE [LARGE SCALE GENOMIC DNA]</scope>
    <source>
        <strain evidence="2">cv. UVA1</strain>
    </source>
</reference>
<proteinExistence type="predicted"/>
<feature type="non-terminal residue" evidence="1">
    <location>
        <position position="1"/>
    </location>
</feature>
<keyword evidence="2" id="KW-1185">Reference proteome</keyword>
<protein>
    <submittedName>
        <fullName evidence="1">Hapless 8</fullName>
    </submittedName>
</protein>
<feature type="non-terminal residue" evidence="1">
    <location>
        <position position="122"/>
    </location>
</feature>
<comment type="caution">
    <text evidence="1">The sequence shown here is derived from an EMBL/GenBank/DDBJ whole genome shotgun (WGS) entry which is preliminary data.</text>
</comment>
<name>A0A5A7RI26_STRAF</name>
<evidence type="ECO:0000313" key="1">
    <source>
        <dbReference type="EMBL" id="GER56856.1"/>
    </source>
</evidence>
<organism evidence="1 2">
    <name type="scientific">Striga asiatica</name>
    <name type="common">Asiatic witchweed</name>
    <name type="synonym">Buchnera asiatica</name>
    <dbReference type="NCBI Taxonomy" id="4170"/>
    <lineage>
        <taxon>Eukaryota</taxon>
        <taxon>Viridiplantae</taxon>
        <taxon>Streptophyta</taxon>
        <taxon>Embryophyta</taxon>
        <taxon>Tracheophyta</taxon>
        <taxon>Spermatophyta</taxon>
        <taxon>Magnoliopsida</taxon>
        <taxon>eudicotyledons</taxon>
        <taxon>Gunneridae</taxon>
        <taxon>Pentapetalae</taxon>
        <taxon>asterids</taxon>
        <taxon>lamiids</taxon>
        <taxon>Lamiales</taxon>
        <taxon>Orobanchaceae</taxon>
        <taxon>Buchnereae</taxon>
        <taxon>Striga</taxon>
    </lineage>
</organism>